<reference evidence="2 3" key="1">
    <citation type="submission" date="2018-06" db="EMBL/GenBank/DDBJ databases">
        <title>Lujinxingia sediminis gen. nov. sp. nov., a new facultative anaerobic member of the class Deltaproteobacteria, and proposal of Lujinxingaceae fam. nov.</title>
        <authorList>
            <person name="Guo L.-Y."/>
            <person name="Li C.-M."/>
            <person name="Wang S."/>
            <person name="Du Z.-J."/>
        </authorList>
    </citation>
    <scope>NUCLEOTIDE SEQUENCE [LARGE SCALE GENOMIC DNA]</scope>
    <source>
        <strain evidence="2 3">FA350</strain>
    </source>
</reference>
<proteinExistence type="predicted"/>
<dbReference type="PANTHER" id="PTHR46534:SF1">
    <property type="entry name" value="IGGFC-BINDING PROTEIN N-TERMINAL DOMAIN-CONTAINING PROTEIN"/>
    <property type="match status" value="1"/>
</dbReference>
<dbReference type="EMBL" id="CP030032">
    <property type="protein sequence ID" value="AWV90064.1"/>
    <property type="molecule type" value="Genomic_DNA"/>
</dbReference>
<dbReference type="PANTHER" id="PTHR46534">
    <property type="entry name" value="IGGFC_BINDING DOMAIN-CONTAINING PROTEIN"/>
    <property type="match status" value="1"/>
</dbReference>
<dbReference type="Proteomes" id="UP000249799">
    <property type="component" value="Chromosome"/>
</dbReference>
<evidence type="ECO:0000313" key="2">
    <source>
        <dbReference type="EMBL" id="AWV90064.1"/>
    </source>
</evidence>
<sequence length="562" mass="57781">MAGQYELSETCGANSTCQNGSCVPDGAVCAPGVTRCVSATQYETCSADGGGYGGRVQCGGDEVCENGQCVSGCNSVIGEKSNIGCQYVSMRLNQANGIRAQGHSVVVSNPGNEVVTVNVTSPGVSNLNMPPQSINPQQSTILNFPVSPMIGEAGVSNQIYVINTSKPVIATQFAPLNNPGVGSETSDASLLLPTNALGNEHIVLNWPGPPSMGDIPFPMPGLGAADTYIDVVAIHDNTSIQVSGPVALSGGSAGSMAANSSQTFSASRHQVLHLSATSGGFGSSANTDLSGTVVTSNQPVAVFVGATLVNIPDAPVASSPATGCVSSGVSCSLNAECCSGICGNDLESGSLKCMDSLKAGDHIEQQLFPTESWGTSYVATPFYSRGVNDFAVYKVTAARNNTVIAIDPPVNGLSSITLNRGQVRQLHAPHAFELEASDAIMVAQFMIGGQTSTLEMGDPAFLLPPAVQQFRDDYVFLVPDQYAMNFVTLIAPTGVDIELDGATVAASTFTPVGGNSAWSYKLVESLAGGVHRASADQPFGVVVHGIDDYISYAFSGGIILPD</sequence>
<evidence type="ECO:0000259" key="1">
    <source>
        <dbReference type="Pfam" id="PF17517"/>
    </source>
</evidence>
<feature type="domain" description="IgGFc-binding protein N-terminal" evidence="1">
    <location>
        <begin position="352"/>
        <end position="545"/>
    </location>
</feature>
<name>A0A2Z4FMZ9_9DELT</name>
<protein>
    <recommendedName>
        <fullName evidence="1">IgGFc-binding protein N-terminal domain-containing protein</fullName>
    </recommendedName>
</protein>
<dbReference type="Pfam" id="PF17517">
    <property type="entry name" value="IgGFc_binding"/>
    <property type="match status" value="2"/>
</dbReference>
<dbReference type="OrthoDB" id="7794186at2"/>
<organism evidence="2 3">
    <name type="scientific">Bradymonas sediminis</name>
    <dbReference type="NCBI Taxonomy" id="1548548"/>
    <lineage>
        <taxon>Bacteria</taxon>
        <taxon>Deltaproteobacteria</taxon>
        <taxon>Bradymonadales</taxon>
        <taxon>Bradymonadaceae</taxon>
        <taxon>Bradymonas</taxon>
    </lineage>
</organism>
<dbReference type="AlphaFoldDB" id="A0A2Z4FMZ9"/>
<gene>
    <name evidence="2" type="ORF">DN745_12255</name>
</gene>
<dbReference type="KEGG" id="bsed:DN745_12255"/>
<evidence type="ECO:0000313" key="3">
    <source>
        <dbReference type="Proteomes" id="UP000249799"/>
    </source>
</evidence>
<feature type="domain" description="IgGFc-binding protein N-terminal" evidence="1">
    <location>
        <begin position="187"/>
        <end position="313"/>
    </location>
</feature>
<keyword evidence="3" id="KW-1185">Reference proteome</keyword>
<accession>A0A2Z4FMZ9</accession>
<dbReference type="InterPro" id="IPR035234">
    <property type="entry name" value="IgGFc-bd_N"/>
</dbReference>